<feature type="compositionally biased region" description="Basic and acidic residues" evidence="1">
    <location>
        <begin position="66"/>
        <end position="79"/>
    </location>
</feature>
<evidence type="ECO:0000313" key="2">
    <source>
        <dbReference type="EMBL" id="KKL08490.1"/>
    </source>
</evidence>
<feature type="region of interest" description="Disordered" evidence="1">
    <location>
        <begin position="47"/>
        <end position="79"/>
    </location>
</feature>
<comment type="caution">
    <text evidence="2">The sequence shown here is derived from an EMBL/GenBank/DDBJ whole genome shotgun (WGS) entry which is preliminary data.</text>
</comment>
<name>A0A0F9AGF1_9ZZZZ</name>
<organism evidence="2">
    <name type="scientific">marine sediment metagenome</name>
    <dbReference type="NCBI Taxonomy" id="412755"/>
    <lineage>
        <taxon>unclassified sequences</taxon>
        <taxon>metagenomes</taxon>
        <taxon>ecological metagenomes</taxon>
    </lineage>
</organism>
<dbReference type="AlphaFoldDB" id="A0A0F9AGF1"/>
<reference evidence="2" key="1">
    <citation type="journal article" date="2015" name="Nature">
        <title>Complex archaea that bridge the gap between prokaryotes and eukaryotes.</title>
        <authorList>
            <person name="Spang A."/>
            <person name="Saw J.H."/>
            <person name="Jorgensen S.L."/>
            <person name="Zaremba-Niedzwiedzka K."/>
            <person name="Martijn J."/>
            <person name="Lind A.E."/>
            <person name="van Eijk R."/>
            <person name="Schleper C."/>
            <person name="Guy L."/>
            <person name="Ettema T.J."/>
        </authorList>
    </citation>
    <scope>NUCLEOTIDE SEQUENCE</scope>
</reference>
<gene>
    <name evidence="2" type="ORF">LCGC14_2575330</name>
</gene>
<proteinExistence type="predicted"/>
<accession>A0A0F9AGF1</accession>
<evidence type="ECO:0000256" key="1">
    <source>
        <dbReference type="SAM" id="MobiDB-lite"/>
    </source>
</evidence>
<protein>
    <submittedName>
        <fullName evidence="2">Uncharacterized protein</fullName>
    </submittedName>
</protein>
<sequence>MNPRHRFIFRNTLPCHQGTPYFSISTTQRTVIDMTRQNALTPNGHVRARHAKPATTRSTSTSAEVGEVHANRYPKHEDPTKGQVYNGVCNTTACVGRRAVWLNRGTFGLYCTTCARGQNRYNEVPICILVDRKPTIAEMDAHHHAMMADMSALRKARHEQTTEPHFSNS</sequence>
<dbReference type="EMBL" id="LAZR01042856">
    <property type="protein sequence ID" value="KKL08490.1"/>
    <property type="molecule type" value="Genomic_DNA"/>
</dbReference>